<dbReference type="eggNOG" id="COG0325">
    <property type="taxonomic scope" value="Bacteria"/>
</dbReference>
<name>K5BJM4_MYCHD</name>
<keyword evidence="8" id="KW-1185">Reference proteome</keyword>
<dbReference type="GO" id="GO:0030170">
    <property type="term" value="F:pyridoxal phosphate binding"/>
    <property type="evidence" value="ECO:0007669"/>
    <property type="project" value="UniProtKB-UniRule"/>
</dbReference>
<proteinExistence type="inferred from homology"/>
<dbReference type="InterPro" id="IPR011078">
    <property type="entry name" value="PyrdxlP_homeostasis"/>
</dbReference>
<evidence type="ECO:0000256" key="2">
    <source>
        <dbReference type="HAMAP-Rule" id="MF_02087"/>
    </source>
</evidence>
<dbReference type="HAMAP" id="MF_02087">
    <property type="entry name" value="PLP_homeostasis"/>
    <property type="match status" value="1"/>
</dbReference>
<dbReference type="NCBIfam" id="TIGR00044">
    <property type="entry name" value="YggS family pyridoxal phosphate-dependent enzyme"/>
    <property type="match status" value="1"/>
</dbReference>
<evidence type="ECO:0000313" key="8">
    <source>
        <dbReference type="Proteomes" id="UP000006265"/>
    </source>
</evidence>
<feature type="modified residue" description="N6-(pyridoxal phosphate)lysine" evidence="2 3">
    <location>
        <position position="50"/>
    </location>
</feature>
<dbReference type="AlphaFoldDB" id="K5BJM4"/>
<reference evidence="7 8" key="1">
    <citation type="journal article" date="2012" name="J. Bacteriol.">
        <title>Genome sequence of Mycobacterium hassiacum DSM 44199, a rare source of heat-stable mycobacterial proteins.</title>
        <authorList>
            <person name="Tiago I."/>
            <person name="Maranha A."/>
            <person name="Mendes V."/>
            <person name="Alarico S."/>
            <person name="Moynihan P.J."/>
            <person name="Clarke A.J."/>
            <person name="Macedo-Ribeiro S."/>
            <person name="Pereira P.J."/>
            <person name="Empadinhas N."/>
        </authorList>
    </citation>
    <scope>NUCLEOTIDE SEQUENCE [LARGE SCALE GENOMIC DNA]</scope>
    <source>
        <strain evidence="8">DSM 44199 / CIP 105218 / JCM 12690 / 3849</strain>
    </source>
</reference>
<evidence type="ECO:0000256" key="4">
    <source>
        <dbReference type="RuleBase" id="RU004514"/>
    </source>
</evidence>
<evidence type="ECO:0000256" key="3">
    <source>
        <dbReference type="PIRSR" id="PIRSR004848-1"/>
    </source>
</evidence>
<comment type="caution">
    <text evidence="7">The sequence shown here is derived from an EMBL/GenBank/DDBJ whole genome shotgun (WGS) entry which is preliminary data.</text>
</comment>
<dbReference type="Pfam" id="PF01168">
    <property type="entry name" value="Ala_racemase_N"/>
    <property type="match status" value="1"/>
</dbReference>
<feature type="compositionally biased region" description="Low complexity" evidence="5">
    <location>
        <begin position="255"/>
        <end position="272"/>
    </location>
</feature>
<comment type="cofactor">
    <cofactor evidence="3">
        <name>pyridoxal 5'-phosphate</name>
        <dbReference type="ChEBI" id="CHEBI:597326"/>
    </cofactor>
</comment>
<dbReference type="InterPro" id="IPR029066">
    <property type="entry name" value="PLP-binding_barrel"/>
</dbReference>
<dbReference type="PATRIC" id="fig|1122247.3.peg.2516"/>
<evidence type="ECO:0000313" key="7">
    <source>
        <dbReference type="EMBL" id="EKF23369.1"/>
    </source>
</evidence>
<feature type="domain" description="Alanine racemase N-terminal" evidence="6">
    <location>
        <begin position="22"/>
        <end position="251"/>
    </location>
</feature>
<dbReference type="Gene3D" id="3.20.20.10">
    <property type="entry name" value="Alanine racemase"/>
    <property type="match status" value="1"/>
</dbReference>
<dbReference type="PIRSF" id="PIRSF004848">
    <property type="entry name" value="YBL036c_PLPDEIII"/>
    <property type="match status" value="1"/>
</dbReference>
<dbReference type="PROSITE" id="PS01211">
    <property type="entry name" value="UPF0001"/>
    <property type="match status" value="1"/>
</dbReference>
<organism evidence="7 8">
    <name type="scientific">Mycolicibacterium hassiacum (strain DSM 44199 / CIP 105218 / JCM 12690 / 3849)</name>
    <name type="common">Mycobacterium hassiacum</name>
    <dbReference type="NCBI Taxonomy" id="1122247"/>
    <lineage>
        <taxon>Bacteria</taxon>
        <taxon>Bacillati</taxon>
        <taxon>Actinomycetota</taxon>
        <taxon>Actinomycetes</taxon>
        <taxon>Mycobacteriales</taxon>
        <taxon>Mycobacteriaceae</taxon>
        <taxon>Mycolicibacterium</taxon>
    </lineage>
</organism>
<dbReference type="InterPro" id="IPR001608">
    <property type="entry name" value="Ala_racemase_N"/>
</dbReference>
<sequence length="272" mass="29125">MMTGNETDRPTADRERELAGALAALRARIDAAAAAAGRDPAEIQLLPVTKFFPATDVLILYRLGCRAFGESREQEASRKIAEVHNSVDSAQIRWHMVGRIQRNKARAITRWAYAAHSVDNMRLVTALDRAATEALADGTRAEPLRVFIQVSLDGDENRGGADIARPELIDELCRAADAAEGLEFVGLMAVPPLGADPDAAFARLAAEQTRVQQLVGRPLQLSAGMSGDLEAAVRHGSTCVRVGTALLGQRPLPSPEVVTPVTSSSQTTEPQS</sequence>
<feature type="region of interest" description="Disordered" evidence="5">
    <location>
        <begin position="251"/>
        <end position="272"/>
    </location>
</feature>
<dbReference type="Proteomes" id="UP000006265">
    <property type="component" value="Unassembled WGS sequence"/>
</dbReference>
<dbReference type="PANTHER" id="PTHR10146:SF14">
    <property type="entry name" value="PYRIDOXAL PHOSPHATE HOMEOSTASIS PROTEIN"/>
    <property type="match status" value="1"/>
</dbReference>
<dbReference type="PANTHER" id="PTHR10146">
    <property type="entry name" value="PROLINE SYNTHETASE CO-TRANSCRIBED BACTERIAL HOMOLOG PROTEIN"/>
    <property type="match status" value="1"/>
</dbReference>
<evidence type="ECO:0000256" key="1">
    <source>
        <dbReference type="ARBA" id="ARBA00022898"/>
    </source>
</evidence>
<dbReference type="EMBL" id="AMRA01000071">
    <property type="protein sequence ID" value="EKF23369.1"/>
    <property type="molecule type" value="Genomic_DNA"/>
</dbReference>
<keyword evidence="1 2" id="KW-0663">Pyridoxal phosphate</keyword>
<comment type="function">
    <text evidence="2">Pyridoxal 5'-phosphate (PLP)-binding protein, which is involved in PLP homeostasis.</text>
</comment>
<evidence type="ECO:0000256" key="5">
    <source>
        <dbReference type="SAM" id="MobiDB-lite"/>
    </source>
</evidence>
<protein>
    <recommendedName>
        <fullName evidence="2">Pyridoxal phosphate homeostasis protein</fullName>
        <shortName evidence="2">PLP homeostasis protein</shortName>
    </recommendedName>
</protein>
<comment type="similarity">
    <text evidence="2 4">Belongs to the pyridoxal phosphate-binding protein YggS/PROSC family.</text>
</comment>
<evidence type="ECO:0000259" key="6">
    <source>
        <dbReference type="Pfam" id="PF01168"/>
    </source>
</evidence>
<dbReference type="SUPFAM" id="SSF51419">
    <property type="entry name" value="PLP-binding barrel"/>
    <property type="match status" value="1"/>
</dbReference>
<accession>K5BJM4</accession>
<dbReference type="STRING" id="1122247.GCA_000379865_02106"/>
<gene>
    <name evidence="7" type="ORF">C731_2620</name>
</gene>